<protein>
    <recommendedName>
        <fullName evidence="2">histidine kinase</fullName>
        <ecNumber evidence="2">2.7.13.3</ecNumber>
    </recommendedName>
</protein>
<evidence type="ECO:0000256" key="2">
    <source>
        <dbReference type="ARBA" id="ARBA00012438"/>
    </source>
</evidence>
<feature type="transmembrane region" description="Helical" evidence="8">
    <location>
        <begin position="12"/>
        <end position="30"/>
    </location>
</feature>
<proteinExistence type="predicted"/>
<feature type="domain" description="Histidine kinase" evidence="9">
    <location>
        <begin position="675"/>
        <end position="762"/>
    </location>
</feature>
<feature type="transmembrane region" description="Helical" evidence="8">
    <location>
        <begin position="211"/>
        <end position="233"/>
    </location>
</feature>
<dbReference type="KEGG" id="btk:BT9727_1033"/>
<feature type="transmembrane region" description="Helical" evidence="8">
    <location>
        <begin position="116"/>
        <end position="139"/>
    </location>
</feature>
<comment type="catalytic activity">
    <reaction evidence="1">
        <text>ATP + protein L-histidine = ADP + protein N-phospho-L-histidine.</text>
        <dbReference type="EC" id="2.7.13.3"/>
    </reaction>
</comment>
<gene>
    <name evidence="10" type="primary">comP</name>
    <name evidence="10" type="ordered locus">BT9727_1033</name>
</gene>
<reference evidence="10 11" key="1">
    <citation type="journal article" date="2006" name="J. Bacteriol.">
        <title>Pathogenomic sequence analysis of Bacillus cereus and Bacillus thuringiensis isolates closely related to Bacillus anthracis.</title>
        <authorList>
            <person name="Han C.S."/>
            <person name="Xie G."/>
            <person name="Challacombe J.F."/>
            <person name="Altherr M.R."/>
            <person name="Bhotika S.S."/>
            <person name="Brown N."/>
            <person name="Bruce D."/>
            <person name="Campbell C.S."/>
            <person name="Campbell M.L."/>
            <person name="Chen J."/>
            <person name="Chertkov O."/>
            <person name="Cleland C."/>
            <person name="Dimitrijevic M."/>
            <person name="Doggett N.A."/>
            <person name="Fawcett J.J."/>
            <person name="Glavina T."/>
            <person name="Goodwin L.A."/>
            <person name="Green L.D."/>
            <person name="Hill K.K."/>
            <person name="Hitchcock P."/>
            <person name="Jackson P.J."/>
            <person name="Keim P."/>
            <person name="Kewalramani A.R."/>
            <person name="Longmire J."/>
            <person name="Lucas S."/>
            <person name="Malfatti S."/>
            <person name="McMurry K."/>
            <person name="Meincke L.J."/>
            <person name="Misra M."/>
            <person name="Moseman B.L."/>
            <person name="Mundt M."/>
            <person name="Munk A.C."/>
            <person name="Okinaka R.T."/>
            <person name="Parson-Quintana B."/>
            <person name="Reilly L.P."/>
            <person name="Richardson P."/>
            <person name="Robinson D.L."/>
            <person name="Rubin E."/>
            <person name="Saunders E."/>
            <person name="Tapia R."/>
            <person name="Tesmer J.G."/>
            <person name="Thayer N."/>
            <person name="Thompson L.S."/>
            <person name="Tice H."/>
            <person name="Ticknor L.O."/>
            <person name="Wills P.L."/>
            <person name="Brettin T.S."/>
            <person name="Gilna P."/>
        </authorList>
    </citation>
    <scope>NUCLEOTIDE SEQUENCE [LARGE SCALE GENOMIC DNA]</scope>
    <source>
        <strain evidence="10 11">97-27</strain>
    </source>
</reference>
<dbReference type="PANTHER" id="PTHR24421:SF60">
    <property type="entry name" value="SENSOR HISTIDINE KINASE COMP"/>
    <property type="match status" value="1"/>
</dbReference>
<keyword evidence="8" id="KW-1133">Transmembrane helix</keyword>
<feature type="transmembrane region" description="Helical" evidence="8">
    <location>
        <begin position="151"/>
        <end position="169"/>
    </location>
</feature>
<dbReference type="InterPro" id="IPR011712">
    <property type="entry name" value="Sig_transdc_His_kin_sub3_dim/P"/>
</dbReference>
<dbReference type="InterPro" id="IPR036034">
    <property type="entry name" value="PDZ_sf"/>
</dbReference>
<evidence type="ECO:0000313" key="10">
    <source>
        <dbReference type="EMBL" id="AAT59304.1"/>
    </source>
</evidence>
<dbReference type="Gene3D" id="3.30.565.10">
    <property type="entry name" value="Histidine kinase-like ATPase, C-terminal domain"/>
    <property type="match status" value="1"/>
</dbReference>
<dbReference type="InterPro" id="IPR050482">
    <property type="entry name" value="Sensor_HK_TwoCompSys"/>
</dbReference>
<dbReference type="GO" id="GO:0005524">
    <property type="term" value="F:ATP binding"/>
    <property type="evidence" value="ECO:0007669"/>
    <property type="project" value="UniProtKB-KW"/>
</dbReference>
<keyword evidence="7" id="KW-0902">Two-component regulatory system</keyword>
<dbReference type="Pfam" id="PF02518">
    <property type="entry name" value="HATPase_c"/>
    <property type="match status" value="1"/>
</dbReference>
<evidence type="ECO:0000256" key="4">
    <source>
        <dbReference type="ARBA" id="ARBA00022741"/>
    </source>
</evidence>
<keyword evidence="4" id="KW-0547">Nucleotide-binding</keyword>
<dbReference type="InterPro" id="IPR005467">
    <property type="entry name" value="His_kinase_dom"/>
</dbReference>
<feature type="transmembrane region" description="Helical" evidence="8">
    <location>
        <begin position="339"/>
        <end position="359"/>
    </location>
</feature>
<organism evidence="10 11">
    <name type="scientific">Bacillus thuringiensis subsp. konkukian (strain 97-27)</name>
    <dbReference type="NCBI Taxonomy" id="281309"/>
    <lineage>
        <taxon>Bacteria</taxon>
        <taxon>Bacillati</taxon>
        <taxon>Bacillota</taxon>
        <taxon>Bacilli</taxon>
        <taxon>Bacillales</taxon>
        <taxon>Bacillaceae</taxon>
        <taxon>Bacillus</taxon>
        <taxon>Bacillus cereus group</taxon>
    </lineage>
</organism>
<evidence type="ECO:0000259" key="9">
    <source>
        <dbReference type="PROSITE" id="PS50109"/>
    </source>
</evidence>
<dbReference type="SUPFAM" id="SSF55874">
    <property type="entry name" value="ATPase domain of HSP90 chaperone/DNA topoisomerase II/histidine kinase"/>
    <property type="match status" value="1"/>
</dbReference>
<dbReference type="PROSITE" id="PS50109">
    <property type="entry name" value="HIS_KIN"/>
    <property type="match status" value="1"/>
</dbReference>
<dbReference type="GO" id="GO:0000155">
    <property type="term" value="F:phosphorelay sensor kinase activity"/>
    <property type="evidence" value="ECO:0007669"/>
    <property type="project" value="InterPro"/>
</dbReference>
<evidence type="ECO:0000256" key="5">
    <source>
        <dbReference type="ARBA" id="ARBA00022777"/>
    </source>
</evidence>
<feature type="transmembrane region" description="Helical" evidence="8">
    <location>
        <begin position="239"/>
        <end position="259"/>
    </location>
</feature>
<feature type="transmembrane region" description="Helical" evidence="8">
    <location>
        <begin position="371"/>
        <end position="388"/>
    </location>
</feature>
<sequence>MMKNIHSYKKEINFILISFLLVVYFSTIIVKYPMLGIEVEKIDGNYQIVDLDDDKWAAKQGIKRGDIIKNLDREPPEFNSSVNMFSRVEKVQTIHVQQGETERKYNVMYEKGDKQFTYHLFMPLLYYLIFISSCLFIIIYSGRKNNNWSNYLLQFLTLFSLTYISSIAYGRMDVLGMIVMSSSFNYSLVLFLLFFNAYFNNRNKRIINAKTLNFLQKTVIVLLISTNALRFFYNRLGSLINGITFLILLFTIMFLLVRFLFRNKQNVKLEFIKAIIISFLISLIPFIFFFVIPSLFLGKELIEFEISIIFFLFIPTYFFYLLISRDLFDVNFIISRFKYYLFISLIVSGLILIMEIIVFDKKFELENVLDFIQVNIVTFIFIIVSYYFKDYLDFKFRKVLYDHKKIYSNSLNRFLHQMKSEYKQSDLIKVIKREFIDVLAIKEIIFLQINNANQEIEPIEGKVSLNYEVLKKVKWCEFTVGSVIWIEGYFIVVVSDLNASKVVLICDRESLSIDEILWLETISNYIHLQFEAAKKLEDFMDEISRENSEKEYVNRFARLSVMISEKERGDLSRDIHDGVLQDQLRLYRKMEGYKELFVDEKVVEVLDKIKEELMDQIYIVRETCNNLRPPFLKELGLQQSLQRLFKKISFEANFHLNYDIQEKFNIRNLEYENAIYRIIQELLNNALKHSQASVVYLYVFEEAESIYLVYKDDGIGMKISAITESYTTMGISGVVTRVKSLNGEIKINSNIGQGLEIDIKFN</sequence>
<dbReference type="SUPFAM" id="SSF50156">
    <property type="entry name" value="PDZ domain-like"/>
    <property type="match status" value="1"/>
</dbReference>
<dbReference type="Pfam" id="PF07730">
    <property type="entry name" value="HisKA_3"/>
    <property type="match status" value="1"/>
</dbReference>
<dbReference type="AlphaFoldDB" id="Q6HM50"/>
<keyword evidence="6" id="KW-0067">ATP-binding</keyword>
<dbReference type="HOGENOM" id="CLU_021465_0_0_9"/>
<dbReference type="EMBL" id="AE017355">
    <property type="protein sequence ID" value="AAT59304.1"/>
    <property type="molecule type" value="Genomic_DNA"/>
</dbReference>
<name>Q6HM50_BACHK</name>
<evidence type="ECO:0000256" key="1">
    <source>
        <dbReference type="ARBA" id="ARBA00000085"/>
    </source>
</evidence>
<dbReference type="GO" id="GO:0016020">
    <property type="term" value="C:membrane"/>
    <property type="evidence" value="ECO:0007669"/>
    <property type="project" value="InterPro"/>
</dbReference>
<feature type="transmembrane region" description="Helical" evidence="8">
    <location>
        <begin position="271"/>
        <end position="292"/>
    </location>
</feature>
<dbReference type="InterPro" id="IPR003594">
    <property type="entry name" value="HATPase_dom"/>
</dbReference>
<evidence type="ECO:0000256" key="6">
    <source>
        <dbReference type="ARBA" id="ARBA00022840"/>
    </source>
</evidence>
<evidence type="ECO:0000313" key="11">
    <source>
        <dbReference type="Proteomes" id="UP000001301"/>
    </source>
</evidence>
<dbReference type="PATRIC" id="fig|281309.8.peg.1088"/>
<feature type="transmembrane region" description="Helical" evidence="8">
    <location>
        <begin position="304"/>
        <end position="323"/>
    </location>
</feature>
<accession>Q6HM50</accession>
<keyword evidence="8" id="KW-0812">Transmembrane</keyword>
<keyword evidence="3 10" id="KW-0808">Transferase</keyword>
<evidence type="ECO:0000256" key="3">
    <source>
        <dbReference type="ARBA" id="ARBA00022679"/>
    </source>
</evidence>
<dbReference type="InterPro" id="IPR036890">
    <property type="entry name" value="HATPase_C_sf"/>
</dbReference>
<keyword evidence="5" id="KW-0418">Kinase</keyword>
<dbReference type="Proteomes" id="UP000001301">
    <property type="component" value="Chromosome"/>
</dbReference>
<dbReference type="EC" id="2.7.13.3" evidence="2"/>
<evidence type="ECO:0000256" key="8">
    <source>
        <dbReference type="SAM" id="Phobius"/>
    </source>
</evidence>
<dbReference type="PANTHER" id="PTHR24421">
    <property type="entry name" value="NITRATE/NITRITE SENSOR PROTEIN NARX-RELATED"/>
    <property type="match status" value="1"/>
</dbReference>
<dbReference type="GO" id="GO:0046983">
    <property type="term" value="F:protein dimerization activity"/>
    <property type="evidence" value="ECO:0007669"/>
    <property type="project" value="InterPro"/>
</dbReference>
<keyword evidence="8" id="KW-0472">Membrane</keyword>
<feature type="transmembrane region" description="Helical" evidence="8">
    <location>
        <begin position="175"/>
        <end position="199"/>
    </location>
</feature>
<dbReference type="CDD" id="cd16917">
    <property type="entry name" value="HATPase_UhpB-NarQ-NarX-like"/>
    <property type="match status" value="1"/>
</dbReference>
<evidence type="ECO:0000256" key="7">
    <source>
        <dbReference type="ARBA" id="ARBA00023012"/>
    </source>
</evidence>